<feature type="region of interest" description="Disordered" evidence="1">
    <location>
        <begin position="94"/>
        <end position="122"/>
    </location>
</feature>
<comment type="caution">
    <text evidence="2">The sequence shown here is derived from an EMBL/GenBank/DDBJ whole genome shotgun (WGS) entry which is preliminary data.</text>
</comment>
<reference evidence="2" key="1">
    <citation type="submission" date="2020-04" db="EMBL/GenBank/DDBJ databases">
        <title>Genome Sequencing for Pseudoaltermonas arctica.</title>
        <authorList>
            <person name="Elkins N.S."/>
        </authorList>
    </citation>
    <scope>NUCLEOTIDE SEQUENCE [LARGE SCALE GENOMIC DNA]</scope>
    <source>
        <strain evidence="2">NEC-BIFX-2020_0012</strain>
    </source>
</reference>
<keyword evidence="3" id="KW-1185">Reference proteome</keyword>
<name>A0A7Y0HD74_9GAMM</name>
<protein>
    <submittedName>
        <fullName evidence="2">RHS repeat-associated core domain-containing protein</fullName>
    </submittedName>
</protein>
<accession>A0A7Y0HD74</accession>
<dbReference type="NCBIfam" id="TIGR03696">
    <property type="entry name" value="Rhs_assc_core"/>
    <property type="match status" value="1"/>
</dbReference>
<dbReference type="Gene3D" id="2.180.10.10">
    <property type="entry name" value="RHS repeat-associated core"/>
    <property type="match status" value="1"/>
</dbReference>
<organism evidence="2 3">
    <name type="scientific">Pseudoalteromonas arctica</name>
    <dbReference type="NCBI Taxonomy" id="394751"/>
    <lineage>
        <taxon>Bacteria</taxon>
        <taxon>Pseudomonadati</taxon>
        <taxon>Pseudomonadota</taxon>
        <taxon>Gammaproteobacteria</taxon>
        <taxon>Alteromonadales</taxon>
        <taxon>Pseudoalteromonadaceae</taxon>
        <taxon>Pseudoalteromonas</taxon>
    </lineage>
</organism>
<feature type="region of interest" description="Disordered" evidence="1">
    <location>
        <begin position="136"/>
        <end position="174"/>
    </location>
</feature>
<dbReference type="Proteomes" id="UP000570493">
    <property type="component" value="Unassembled WGS sequence"/>
</dbReference>
<dbReference type="PANTHER" id="PTHR32305:SF15">
    <property type="entry name" value="PROTEIN RHSA-RELATED"/>
    <property type="match status" value="1"/>
</dbReference>
<dbReference type="PANTHER" id="PTHR32305">
    <property type="match status" value="1"/>
</dbReference>
<evidence type="ECO:0000313" key="2">
    <source>
        <dbReference type="EMBL" id="NMM42158.1"/>
    </source>
</evidence>
<proteinExistence type="predicted"/>
<dbReference type="Gene3D" id="1.10.30.50">
    <property type="match status" value="1"/>
</dbReference>
<sequence>MQARYYDPVIGRFYSNDPVGFTGDITSFNRYSYVGNNPYKYTDPDGRSRRPKLPKEVRRDNVVSQAVGEAIVEVLPDGPVKDFVQKGVDGLKVLNKKPGSSNGSRAGKKHTKGAIKEAKRQNAEQNGGVVKCETCGVETTPGTRRTRGSTVNPNEGQGDHIQARSKGGNGATVKDQSNIDIKCAACNNKKSDN</sequence>
<dbReference type="InterPro" id="IPR050708">
    <property type="entry name" value="T6SS_VgrG/RHS"/>
</dbReference>
<gene>
    <name evidence="2" type="ORF">HHO47_15360</name>
</gene>
<dbReference type="AlphaFoldDB" id="A0A7Y0HD74"/>
<dbReference type="EMBL" id="JABBMT010000030">
    <property type="protein sequence ID" value="NMM42158.1"/>
    <property type="molecule type" value="Genomic_DNA"/>
</dbReference>
<evidence type="ECO:0000313" key="3">
    <source>
        <dbReference type="Proteomes" id="UP000570493"/>
    </source>
</evidence>
<dbReference type="InterPro" id="IPR022385">
    <property type="entry name" value="Rhs_assc_core"/>
</dbReference>
<evidence type="ECO:0000256" key="1">
    <source>
        <dbReference type="SAM" id="MobiDB-lite"/>
    </source>
</evidence>
<dbReference type="RefSeq" id="WP_169021091.1">
    <property type="nucleotide sequence ID" value="NZ_JABBMT010000030.1"/>
</dbReference>